<protein>
    <submittedName>
        <fullName evidence="5">Saccharopine dehydrogenase</fullName>
    </submittedName>
</protein>
<dbReference type="GO" id="GO:0004753">
    <property type="term" value="F:saccharopine dehydrogenase activity"/>
    <property type="evidence" value="ECO:0007669"/>
    <property type="project" value="TreeGrafter"/>
</dbReference>
<keyword evidence="1" id="KW-0521">NADP</keyword>
<dbReference type="SUPFAM" id="SSF55347">
    <property type="entry name" value="Glyceraldehyde-3-phosphate dehydrogenase-like, C-terminal domain"/>
    <property type="match status" value="1"/>
</dbReference>
<dbReference type="Pfam" id="PF03435">
    <property type="entry name" value="Sacchrp_dh_NADP"/>
    <property type="match status" value="1"/>
</dbReference>
<reference evidence="5" key="1">
    <citation type="journal article" date="2020" name="mSystems">
        <title>Genome- and Community-Level Interaction Insights into Carbon Utilization and Element Cycling Functions of Hydrothermarchaeota in Hydrothermal Sediment.</title>
        <authorList>
            <person name="Zhou Z."/>
            <person name="Liu Y."/>
            <person name="Xu W."/>
            <person name="Pan J."/>
            <person name="Luo Z.H."/>
            <person name="Li M."/>
        </authorList>
    </citation>
    <scope>NUCLEOTIDE SEQUENCE [LARGE SCALE GENOMIC DNA]</scope>
    <source>
        <strain evidence="5">SpSt-780</strain>
    </source>
</reference>
<organism evidence="5">
    <name type="scientific">candidate division WOR-3 bacterium</name>
    <dbReference type="NCBI Taxonomy" id="2052148"/>
    <lineage>
        <taxon>Bacteria</taxon>
        <taxon>Bacteria division WOR-3</taxon>
    </lineage>
</organism>
<dbReference type="InterPro" id="IPR032095">
    <property type="entry name" value="Sacchrp_dh-like_C"/>
</dbReference>
<evidence type="ECO:0000259" key="4">
    <source>
        <dbReference type="Pfam" id="PF16653"/>
    </source>
</evidence>
<dbReference type="Gene3D" id="3.40.50.720">
    <property type="entry name" value="NAD(P)-binding Rossmann-like Domain"/>
    <property type="match status" value="1"/>
</dbReference>
<dbReference type="GO" id="GO:0019878">
    <property type="term" value="P:lysine biosynthetic process via aminoadipic acid"/>
    <property type="evidence" value="ECO:0007669"/>
    <property type="project" value="TreeGrafter"/>
</dbReference>
<sequence>MGKVLVLGAGLVSKPMVTYLLKKGLKVVVASRTVSKAEELIKGFSNGEAKEWVISEKDRLKEMVKDADVVVSLLPWVYHLEVADVCIEYRKHMVTTSYVQEKMQALDEKAKDAGIIILNEIGLDPGIDHMSAMRTIHRIWREGGRVLSFRSVCGALPAPEASNIPFRYKFSWSPKGVALAGRNSARYKKDGKIIEIKSEELFKTTYTTEVENIGILEVYPNRDSIPYLEKYGIKDADTIFRGTLRYPGWCETWFIISNTGLLGIEEKEWGDITYLEFFASVMKVKPAELKKEIMKRFNVNPDSVPMKNLEFLGLFSDNKIKTRKGAAIDILVELLVEKLSYKDGERDMVILKDEVVGIIRNREKKFISTLIDFGTVGEETAVARTVSLPAAIAVRKIINGEIKNRGVLIPTIPDIYEPVLDELVELGISSKEEEIEL</sequence>
<proteinExistence type="predicted"/>
<dbReference type="Gene3D" id="1.10.1870.10">
    <property type="entry name" value="Domain 3, Saccharopine reductase"/>
    <property type="match status" value="1"/>
</dbReference>
<evidence type="ECO:0000256" key="2">
    <source>
        <dbReference type="ARBA" id="ARBA00023002"/>
    </source>
</evidence>
<dbReference type="SUPFAM" id="SSF51735">
    <property type="entry name" value="NAD(P)-binding Rossmann-fold domains"/>
    <property type="match status" value="1"/>
</dbReference>
<dbReference type="FunFam" id="3.30.360.10:FF:000008">
    <property type="entry name" value="Alpha-aminoadipic semialdehyde synthase, mitochondrial"/>
    <property type="match status" value="1"/>
</dbReference>
<name>A0A7C4UGN4_UNCW3</name>
<dbReference type="Gene3D" id="3.30.360.10">
    <property type="entry name" value="Dihydrodipicolinate Reductase, domain 2"/>
    <property type="match status" value="1"/>
</dbReference>
<dbReference type="Pfam" id="PF16653">
    <property type="entry name" value="Sacchrp_dh_C"/>
    <property type="match status" value="1"/>
</dbReference>
<dbReference type="InterPro" id="IPR051168">
    <property type="entry name" value="AASS"/>
</dbReference>
<feature type="domain" description="Saccharopine dehydrogenase-like C-terminal" evidence="4">
    <location>
        <begin position="122"/>
        <end position="428"/>
    </location>
</feature>
<dbReference type="InterPro" id="IPR005097">
    <property type="entry name" value="Sacchrp_dh_NADP-bd"/>
</dbReference>
<feature type="domain" description="Saccharopine dehydrogenase NADP binding" evidence="3">
    <location>
        <begin position="4"/>
        <end position="118"/>
    </location>
</feature>
<accession>A0A7C4UGN4</accession>
<keyword evidence="2" id="KW-0560">Oxidoreductase</keyword>
<dbReference type="FunFam" id="3.40.50.720:FF:000072">
    <property type="entry name" value="Saccharopine dehydrogenase [NADP(+), L-glutamate-forming]"/>
    <property type="match status" value="1"/>
</dbReference>
<dbReference type="GO" id="GO:0005737">
    <property type="term" value="C:cytoplasm"/>
    <property type="evidence" value="ECO:0007669"/>
    <property type="project" value="TreeGrafter"/>
</dbReference>
<evidence type="ECO:0000313" key="5">
    <source>
        <dbReference type="EMBL" id="HGW92058.1"/>
    </source>
</evidence>
<dbReference type="PANTHER" id="PTHR11133:SF22">
    <property type="entry name" value="ALPHA-AMINOADIPIC SEMIALDEHYDE SYNTHASE, MITOCHONDRIAL"/>
    <property type="match status" value="1"/>
</dbReference>
<dbReference type="InterPro" id="IPR036291">
    <property type="entry name" value="NAD(P)-bd_dom_sf"/>
</dbReference>
<evidence type="ECO:0000259" key="3">
    <source>
        <dbReference type="Pfam" id="PF03435"/>
    </source>
</evidence>
<dbReference type="PANTHER" id="PTHR11133">
    <property type="entry name" value="SACCHAROPINE DEHYDROGENASE"/>
    <property type="match status" value="1"/>
</dbReference>
<dbReference type="AlphaFoldDB" id="A0A7C4UGN4"/>
<evidence type="ECO:0000256" key="1">
    <source>
        <dbReference type="ARBA" id="ARBA00022857"/>
    </source>
</evidence>
<dbReference type="EMBL" id="DTHG01000076">
    <property type="protein sequence ID" value="HGW92058.1"/>
    <property type="molecule type" value="Genomic_DNA"/>
</dbReference>
<gene>
    <name evidence="5" type="ORF">ENV67_05910</name>
</gene>
<comment type="caution">
    <text evidence="5">The sequence shown here is derived from an EMBL/GenBank/DDBJ whole genome shotgun (WGS) entry which is preliminary data.</text>
</comment>